<evidence type="ECO:0000259" key="2">
    <source>
        <dbReference type="PROSITE" id="PS50263"/>
    </source>
</evidence>
<dbReference type="PROSITE" id="PS00921">
    <property type="entry name" value="NITRIL_CHT_2"/>
    <property type="match status" value="1"/>
</dbReference>
<comment type="caution">
    <text evidence="3">The sequence shown here is derived from an EMBL/GenBank/DDBJ whole genome shotgun (WGS) entry which is preliminary data.</text>
</comment>
<dbReference type="PANTHER" id="PTHR46044">
    <property type="entry name" value="NITRILASE"/>
    <property type="match status" value="1"/>
</dbReference>
<evidence type="ECO:0000313" key="3">
    <source>
        <dbReference type="EMBL" id="ETS61899.1"/>
    </source>
</evidence>
<dbReference type="InterPro" id="IPR044149">
    <property type="entry name" value="Nitrilases_CHs"/>
</dbReference>
<dbReference type="InterPro" id="IPR000132">
    <property type="entry name" value="Nitrilase/CN_hydratase_CS"/>
</dbReference>
<dbReference type="InterPro" id="IPR003010">
    <property type="entry name" value="C-N_Hydrolase"/>
</dbReference>
<sequence length="406" mass="43893">MPSHPAAEKFGGQRGQRSLGYLRVCTSAGATYTIPQHLERANTPAHIFSSHHQHSRIVIARVSCSQTMVSATMSTSDEVILCCVQDTPVSFDLQASLDKLSKLAREATTKARALASSPSVPIVVLFPEAFLSAYPRGLDFGAKIGSRTPEGRTWFGRYHASSVPVCDTEGPEMRAIRNVAKENGITLVVGVIERCDRPETGKKRAEYGSRVVGGTGSIYCTALTISETGEVLASHRKLMPTGTERLVWGQGDGQGIRVVPTPAGNVGAVICWENYMPLLRTAMYERGVEIYCAPTADSRPTWTSSMQHIAMEGRCYVVSCNQFNTRSDFPQDYPALHDLKPDGIVTRGGSVIVGPLGDILAGPLVDEAGILVAKVSKSALVESKMDFDVAGHYARNDVLRLHVNDD</sequence>
<dbReference type="Gene3D" id="3.60.110.10">
    <property type="entry name" value="Carbon-nitrogen hydrolase"/>
    <property type="match status" value="1"/>
</dbReference>
<dbReference type="EMBL" id="AWNI01000013">
    <property type="protein sequence ID" value="ETS61899.1"/>
    <property type="molecule type" value="Genomic_DNA"/>
</dbReference>
<dbReference type="Proteomes" id="UP000019462">
    <property type="component" value="Unassembled WGS sequence"/>
</dbReference>
<evidence type="ECO:0000313" key="4">
    <source>
        <dbReference type="Proteomes" id="UP000019462"/>
    </source>
</evidence>
<proteinExistence type="inferred from homology"/>
<dbReference type="OrthoDB" id="10250282at2759"/>
<evidence type="ECO:0000256" key="1">
    <source>
        <dbReference type="ARBA" id="ARBA00008129"/>
    </source>
</evidence>
<feature type="domain" description="CN hydrolase" evidence="2">
    <location>
        <begin position="79"/>
        <end position="377"/>
    </location>
</feature>
<gene>
    <name evidence="3" type="ORF">PaG_04009</name>
</gene>
<comment type="similarity">
    <text evidence="1">Belongs to the carbon-nitrogen hydrolase superfamily. Nitrilase family.</text>
</comment>
<dbReference type="PANTHER" id="PTHR46044:SF1">
    <property type="entry name" value="CN HYDROLASE DOMAIN-CONTAINING PROTEIN"/>
    <property type="match status" value="1"/>
</dbReference>
<reference evidence="3 4" key="1">
    <citation type="journal article" date="2014" name="Genome Announc.">
        <title>Genome sequence of the basidiomycetous fungus Pseudozyma aphidis DSM70725, an efficient producer of biosurfactant mannosylerythritol lipids.</title>
        <authorList>
            <person name="Lorenz S."/>
            <person name="Guenther M."/>
            <person name="Grumaz C."/>
            <person name="Rupp S."/>
            <person name="Zibek S."/>
            <person name="Sohn K."/>
        </authorList>
    </citation>
    <scope>NUCLEOTIDE SEQUENCE [LARGE SCALE GENOMIC DNA]</scope>
    <source>
        <strain evidence="4">ATCC 32657 / CBS 517.83 / DSM 70725 / JCM 10318 / NBRC 10182 / NRRL Y-7954 / St-0401</strain>
    </source>
</reference>
<keyword evidence="4" id="KW-1185">Reference proteome</keyword>
<protein>
    <recommendedName>
        <fullName evidence="2">CN hydrolase domain-containing protein</fullName>
    </recommendedName>
</protein>
<dbReference type="SUPFAM" id="SSF56317">
    <property type="entry name" value="Carbon-nitrogen hydrolase"/>
    <property type="match status" value="1"/>
</dbReference>
<dbReference type="FunFam" id="3.60.110.10:FF:000016">
    <property type="entry name" value="Nitrilase blr3397"/>
    <property type="match status" value="1"/>
</dbReference>
<organism evidence="3 4">
    <name type="scientific">Moesziomyces aphidis</name>
    <name type="common">Pseudozyma aphidis</name>
    <dbReference type="NCBI Taxonomy" id="84754"/>
    <lineage>
        <taxon>Eukaryota</taxon>
        <taxon>Fungi</taxon>
        <taxon>Dikarya</taxon>
        <taxon>Basidiomycota</taxon>
        <taxon>Ustilaginomycotina</taxon>
        <taxon>Ustilaginomycetes</taxon>
        <taxon>Ustilaginales</taxon>
        <taxon>Ustilaginaceae</taxon>
        <taxon>Moesziomyces</taxon>
    </lineage>
</organism>
<dbReference type="GO" id="GO:0000257">
    <property type="term" value="F:nitrilase activity"/>
    <property type="evidence" value="ECO:0007669"/>
    <property type="project" value="UniProtKB-ARBA"/>
</dbReference>
<dbReference type="Pfam" id="PF00795">
    <property type="entry name" value="CN_hydrolase"/>
    <property type="match status" value="1"/>
</dbReference>
<name>W3VK33_MOEAP</name>
<dbReference type="AlphaFoldDB" id="W3VK33"/>
<dbReference type="InterPro" id="IPR036526">
    <property type="entry name" value="C-N_Hydrolase_sf"/>
</dbReference>
<dbReference type="PROSITE" id="PS50263">
    <property type="entry name" value="CN_HYDROLASE"/>
    <property type="match status" value="1"/>
</dbReference>
<dbReference type="HOGENOM" id="CLU_030130_6_1_1"/>
<dbReference type="CDD" id="cd07564">
    <property type="entry name" value="nitrilases_CHs"/>
    <property type="match status" value="1"/>
</dbReference>
<dbReference type="GO" id="GO:0016836">
    <property type="term" value="F:hydro-lyase activity"/>
    <property type="evidence" value="ECO:0007669"/>
    <property type="project" value="UniProtKB-ARBA"/>
</dbReference>
<accession>W3VK33</accession>